<dbReference type="Proteomes" id="UP000199475">
    <property type="component" value="Unassembled WGS sequence"/>
</dbReference>
<keyword evidence="10" id="KW-0411">Iron-sulfur</keyword>
<dbReference type="Pfam" id="PF00330">
    <property type="entry name" value="Aconitase"/>
    <property type="match status" value="1"/>
</dbReference>
<organism evidence="16 17">
    <name type="scientific">Tessaracoccus oleiagri</name>
    <dbReference type="NCBI Taxonomy" id="686624"/>
    <lineage>
        <taxon>Bacteria</taxon>
        <taxon>Bacillati</taxon>
        <taxon>Actinomycetota</taxon>
        <taxon>Actinomycetes</taxon>
        <taxon>Propionibacteriales</taxon>
        <taxon>Propionibacteriaceae</taxon>
        <taxon>Tessaracoccus</taxon>
    </lineage>
</organism>
<dbReference type="GO" id="GO:0006099">
    <property type="term" value="P:tricarboxylic acid cycle"/>
    <property type="evidence" value="ECO:0007669"/>
    <property type="project" value="UniProtKB-UniPathway"/>
</dbReference>
<dbReference type="NCBIfam" id="NF009520">
    <property type="entry name" value="PRK12881.1"/>
    <property type="match status" value="1"/>
</dbReference>
<dbReference type="InterPro" id="IPR018136">
    <property type="entry name" value="Aconitase_4Fe-4S_BS"/>
</dbReference>
<dbReference type="SUPFAM" id="SSF52016">
    <property type="entry name" value="LeuD/IlvD-like"/>
    <property type="match status" value="1"/>
</dbReference>
<dbReference type="Gene3D" id="3.20.19.10">
    <property type="entry name" value="Aconitase, domain 4"/>
    <property type="match status" value="1"/>
</dbReference>
<feature type="domain" description="Aconitase A/isopropylmalate dehydratase small subunit swivel" evidence="15">
    <location>
        <begin position="732"/>
        <end position="861"/>
    </location>
</feature>
<dbReference type="PRINTS" id="PR00415">
    <property type="entry name" value="ACONITASE"/>
</dbReference>
<dbReference type="STRING" id="686624.SAMN04488242_2686"/>
<dbReference type="FunFam" id="3.30.499.10:FF:000009">
    <property type="entry name" value="Aconitate hydratase"/>
    <property type="match status" value="1"/>
</dbReference>
<sequence length="938" mass="102125">MSVNSFGAKASLDVNGTSYEIFRLDAVPGQEKLPYSLKVLLENLLRTEDGANITREDIEFLGSWDPNAEPDHEIQFTPARVIMQDFTGVPCVVDLATMREAVADLGGDPSRINPLSPAELVIDHSVIAEVFGIQGAFEQNTDIEYERNRERYQFLRWGQTAFDDFKVVPPGTGIVHQVNIEHLARVIFPRTVDGVLQAYPDTCVGTDSHTTMVNGLGVVGWGVGGIEAEAAMLGQPVSMLVPRVVGFKLSGELQEGTTATDLVLTITEMLRQHKVVGKFVEFYGDGVSAVPVANRATIGNMSPEYGSTIAVFPIDDKTIDYMRLTGRDEQQLALVEAYAKEQGLWHDPSREPVYSEYLELDLATVVPSIAGPKRPQDRILLDHSKNAFREALEVFAPDANGFEKVDWDKTVADTFPASDPTGSNPTDTDDSQQPVHFGDDGEHDREKAGVPVKLAAGEEFNLDHGAVTVASITSCTNTSNPSVMIGAGLVAKKAVEKGLNRKPWVKTSLAPGSQVVTDYYDKSGLTQYLDAIGFNLVGYGCVTCIGNTGPLIPEVSRAVNEHDLAVTAVLSGNRNFEGRISPDVKMNYLASPMLVIVYALAGTMDIDLFKEPIGQDKDGNDVYMKDIWPSEAEIQEVIDSSISADMYTTRYADVFKGDERWAALPTPEGDIFEWDEESTYVRKPPYFEGMTREPTPVGDISGARVLLKLGDSVTTDHISPAGSIKADSPAGKYLTEHGVERKDFNSYGSRRGNHEVMIRGTFANIRLRNQIAPGTEGGFTRDFTQADAPVTTVYDAAMNYIEQGVPLVVLAGKEYGSGSSRDWAAKGTALLGVKFVIAESYERIHRSNLIGMGVLPLQFPEGQSADSLGLTGEETFSVEGVTELNEGRTPKTMKVTATSPEGKETAFDATVRIDTPGERAYYLNGGIMQYVLRSLVDA</sequence>
<dbReference type="EMBL" id="FNGP01000005">
    <property type="protein sequence ID" value="SDL74623.1"/>
    <property type="molecule type" value="Genomic_DNA"/>
</dbReference>
<evidence type="ECO:0000259" key="14">
    <source>
        <dbReference type="Pfam" id="PF00330"/>
    </source>
</evidence>
<dbReference type="GO" id="GO:0046872">
    <property type="term" value="F:metal ion binding"/>
    <property type="evidence" value="ECO:0007669"/>
    <property type="project" value="UniProtKB-KW"/>
</dbReference>
<dbReference type="InterPro" id="IPR015931">
    <property type="entry name" value="Acnase/IPM_dHydase_lsu_aba_1/3"/>
</dbReference>
<comment type="similarity">
    <text evidence="3">Belongs to the aconitase/IPM isomerase family.</text>
</comment>
<dbReference type="InterPro" id="IPR006249">
    <property type="entry name" value="Aconitase/IRP2"/>
</dbReference>
<dbReference type="SUPFAM" id="SSF53732">
    <property type="entry name" value="Aconitase iron-sulfur domain"/>
    <property type="match status" value="1"/>
</dbReference>
<evidence type="ECO:0000256" key="11">
    <source>
        <dbReference type="ARBA" id="ARBA00023239"/>
    </source>
</evidence>
<protein>
    <recommendedName>
        <fullName evidence="5">Aconitate hydratase A</fullName>
        <ecNumber evidence="4">4.2.1.3</ecNumber>
    </recommendedName>
</protein>
<comment type="pathway">
    <text evidence="2">Carbohydrate metabolism; tricarboxylic acid cycle; isocitrate from oxaloacetate: step 2/2.</text>
</comment>
<evidence type="ECO:0000256" key="1">
    <source>
        <dbReference type="ARBA" id="ARBA00001966"/>
    </source>
</evidence>
<dbReference type="Pfam" id="PF00694">
    <property type="entry name" value="Aconitase_C"/>
    <property type="match status" value="1"/>
</dbReference>
<feature type="compositionally biased region" description="Polar residues" evidence="13">
    <location>
        <begin position="420"/>
        <end position="434"/>
    </location>
</feature>
<dbReference type="Gene3D" id="6.10.190.10">
    <property type="match status" value="1"/>
</dbReference>
<evidence type="ECO:0000256" key="13">
    <source>
        <dbReference type="SAM" id="MobiDB-lite"/>
    </source>
</evidence>
<evidence type="ECO:0000256" key="9">
    <source>
        <dbReference type="ARBA" id="ARBA00023004"/>
    </source>
</evidence>
<evidence type="ECO:0000256" key="2">
    <source>
        <dbReference type="ARBA" id="ARBA00004717"/>
    </source>
</evidence>
<dbReference type="InterPro" id="IPR001030">
    <property type="entry name" value="Acoase/IPM_deHydtase_lsu_aba"/>
</dbReference>
<dbReference type="EC" id="4.2.1.3" evidence="4"/>
<dbReference type="GO" id="GO:0051536">
    <property type="term" value="F:iron-sulfur cluster binding"/>
    <property type="evidence" value="ECO:0007669"/>
    <property type="project" value="UniProtKB-KW"/>
</dbReference>
<keyword evidence="7" id="KW-0479">Metal-binding</keyword>
<dbReference type="GO" id="GO:0003994">
    <property type="term" value="F:aconitate hydratase activity"/>
    <property type="evidence" value="ECO:0007669"/>
    <property type="project" value="UniProtKB-EC"/>
</dbReference>
<dbReference type="InterPro" id="IPR015928">
    <property type="entry name" value="Aconitase/3IPM_dehydase_swvl"/>
</dbReference>
<dbReference type="InterPro" id="IPR036008">
    <property type="entry name" value="Aconitase_4Fe-4S_dom"/>
</dbReference>
<evidence type="ECO:0000259" key="15">
    <source>
        <dbReference type="Pfam" id="PF00694"/>
    </source>
</evidence>
<name>A0A1G9MKL3_9ACTN</name>
<dbReference type="RefSeq" id="WP_093253138.1">
    <property type="nucleotide sequence ID" value="NZ_FNGP01000005.1"/>
</dbReference>
<dbReference type="Gene3D" id="3.30.499.10">
    <property type="entry name" value="Aconitase, domain 3"/>
    <property type="match status" value="2"/>
</dbReference>
<dbReference type="InterPro" id="IPR044137">
    <property type="entry name" value="AcnA_IRP_Swivel"/>
</dbReference>
<dbReference type="UniPathway" id="UPA00223">
    <property type="reaction ID" value="UER00718"/>
</dbReference>
<dbReference type="PROSITE" id="PS00450">
    <property type="entry name" value="ACONITASE_1"/>
    <property type="match status" value="1"/>
</dbReference>
<evidence type="ECO:0000256" key="8">
    <source>
        <dbReference type="ARBA" id="ARBA00022884"/>
    </source>
</evidence>
<evidence type="ECO:0000256" key="3">
    <source>
        <dbReference type="ARBA" id="ARBA00007185"/>
    </source>
</evidence>
<evidence type="ECO:0000256" key="5">
    <source>
        <dbReference type="ARBA" id="ARBA00019378"/>
    </source>
</evidence>
<feature type="region of interest" description="Disordered" evidence="13">
    <location>
        <begin position="413"/>
        <end position="445"/>
    </location>
</feature>
<evidence type="ECO:0000256" key="12">
    <source>
        <dbReference type="ARBA" id="ARBA00023501"/>
    </source>
</evidence>
<comment type="cofactor">
    <cofactor evidence="1">
        <name>[4Fe-4S] cluster</name>
        <dbReference type="ChEBI" id="CHEBI:49883"/>
    </cofactor>
</comment>
<dbReference type="InterPro" id="IPR000573">
    <property type="entry name" value="AconitaseA/IPMdHydase_ssu_swvl"/>
</dbReference>
<dbReference type="OrthoDB" id="9764318at2"/>
<evidence type="ECO:0000313" key="17">
    <source>
        <dbReference type="Proteomes" id="UP000199475"/>
    </source>
</evidence>
<keyword evidence="6" id="KW-0816">Tricarboxylic acid cycle</keyword>
<dbReference type="GO" id="GO:0019679">
    <property type="term" value="P:propionate metabolic process, methylcitrate cycle"/>
    <property type="evidence" value="ECO:0007669"/>
    <property type="project" value="UniProtKB-ARBA"/>
</dbReference>
<gene>
    <name evidence="16" type="ORF">SAMN04488242_2686</name>
</gene>
<reference evidence="16 17" key="1">
    <citation type="submission" date="2016-10" db="EMBL/GenBank/DDBJ databases">
        <authorList>
            <person name="de Groot N.N."/>
        </authorList>
    </citation>
    <scope>NUCLEOTIDE SEQUENCE [LARGE SCALE GENOMIC DNA]</scope>
    <source>
        <strain evidence="16 17">CGMCC 1.9159</strain>
    </source>
</reference>
<keyword evidence="17" id="KW-1185">Reference proteome</keyword>
<keyword evidence="8" id="KW-0694">RNA-binding</keyword>
<feature type="domain" description="Aconitase/3-isopropylmalate dehydratase large subunit alpha/beta/alpha" evidence="14">
    <location>
        <begin position="64"/>
        <end position="602"/>
    </location>
</feature>
<evidence type="ECO:0000256" key="6">
    <source>
        <dbReference type="ARBA" id="ARBA00022532"/>
    </source>
</evidence>
<dbReference type="CDD" id="cd01580">
    <property type="entry name" value="AcnA_IRP_Swivel"/>
    <property type="match status" value="1"/>
</dbReference>
<keyword evidence="11" id="KW-0456">Lyase</keyword>
<dbReference type="FunFam" id="3.20.19.10:FF:000001">
    <property type="entry name" value="Aconitate hydratase"/>
    <property type="match status" value="1"/>
</dbReference>
<evidence type="ECO:0000256" key="10">
    <source>
        <dbReference type="ARBA" id="ARBA00023014"/>
    </source>
</evidence>
<dbReference type="GO" id="GO:0003723">
    <property type="term" value="F:RNA binding"/>
    <property type="evidence" value="ECO:0007669"/>
    <property type="project" value="UniProtKB-KW"/>
</dbReference>
<dbReference type="NCBIfam" id="NF006757">
    <property type="entry name" value="PRK09277.1"/>
    <property type="match status" value="1"/>
</dbReference>
<accession>A0A1G9MKL3</accession>
<proteinExistence type="inferred from homology"/>
<dbReference type="FunFam" id="3.30.499.10:FF:000002">
    <property type="entry name" value="Aconitate hydratase"/>
    <property type="match status" value="1"/>
</dbReference>
<dbReference type="UniPathway" id="UPA00946"/>
<dbReference type="AlphaFoldDB" id="A0A1G9MKL3"/>
<evidence type="ECO:0000256" key="4">
    <source>
        <dbReference type="ARBA" id="ARBA00012926"/>
    </source>
</evidence>
<dbReference type="PANTHER" id="PTHR11670">
    <property type="entry name" value="ACONITASE/IRON-RESPONSIVE ELEMENT FAMILY MEMBER"/>
    <property type="match status" value="1"/>
</dbReference>
<evidence type="ECO:0000313" key="16">
    <source>
        <dbReference type="EMBL" id="SDL74623.1"/>
    </source>
</evidence>
<evidence type="ECO:0000256" key="7">
    <source>
        <dbReference type="ARBA" id="ARBA00022723"/>
    </source>
</evidence>
<keyword evidence="9" id="KW-0408">Iron</keyword>
<comment type="catalytic activity">
    <reaction evidence="12">
        <text>citrate = D-threo-isocitrate</text>
        <dbReference type="Rhea" id="RHEA:10336"/>
        <dbReference type="ChEBI" id="CHEBI:15562"/>
        <dbReference type="ChEBI" id="CHEBI:16947"/>
        <dbReference type="EC" id="4.2.1.3"/>
    </reaction>
</comment>